<feature type="non-terminal residue" evidence="1">
    <location>
        <position position="1"/>
    </location>
</feature>
<gene>
    <name evidence="1" type="ORF">ASV53_24430</name>
</gene>
<sequence>LAADRQLNQRKFSDYYYQNEVNHNANENDLTAHHERFKKVISARDTRSLERITVYHSYFFDKFRAEGKYTYADKQAAWDMFIELDTRIATQQLKEGVIETALASLASLFTFHRQTAHTHGFNCRLYYQLVSKVLDKDLRPFTAKWHSQLPALKESSNLETNCRAELEDVQAKLADLKISLGNIC</sequence>
<reference evidence="1 2" key="1">
    <citation type="journal article" date="2016" name="Antonie Van Leeuwenhoek">
        <title>Photobacterium sanguinicancri sp. nov. isolated from marine animals.</title>
        <authorList>
            <person name="Gomez-Gil B."/>
            <person name="Roque A."/>
            <person name="Rotllant G."/>
            <person name="Romalde J.L."/>
            <person name="Doce A."/>
            <person name="Eggermont M."/>
            <person name="Defoirdt T."/>
        </authorList>
    </citation>
    <scope>NUCLEOTIDE SEQUENCE [LARGE SCALE GENOMIC DNA]</scope>
    <source>
        <strain evidence="1 2">CAIM 1827</strain>
    </source>
</reference>
<comment type="caution">
    <text evidence="1">The sequence shown here is derived from an EMBL/GenBank/DDBJ whole genome shotgun (WGS) entry which is preliminary data.</text>
</comment>
<feature type="non-terminal residue" evidence="1">
    <location>
        <position position="184"/>
    </location>
</feature>
<keyword evidence="2" id="KW-1185">Reference proteome</keyword>
<dbReference type="EMBL" id="NOIF01000427">
    <property type="protein sequence ID" value="OZS41313.1"/>
    <property type="molecule type" value="Genomic_DNA"/>
</dbReference>
<name>A0ABX4FQT3_9GAMM</name>
<proteinExistence type="predicted"/>
<evidence type="ECO:0000313" key="2">
    <source>
        <dbReference type="Proteomes" id="UP000215999"/>
    </source>
</evidence>
<accession>A0ABX4FQT3</accession>
<protein>
    <submittedName>
        <fullName evidence="1">Uncharacterized protein</fullName>
    </submittedName>
</protein>
<organism evidence="1 2">
    <name type="scientific">Photobacterium sanguinicancri</name>
    <dbReference type="NCBI Taxonomy" id="875932"/>
    <lineage>
        <taxon>Bacteria</taxon>
        <taxon>Pseudomonadati</taxon>
        <taxon>Pseudomonadota</taxon>
        <taxon>Gammaproteobacteria</taxon>
        <taxon>Vibrionales</taxon>
        <taxon>Vibrionaceae</taxon>
        <taxon>Photobacterium</taxon>
    </lineage>
</organism>
<dbReference type="Proteomes" id="UP000215999">
    <property type="component" value="Unassembled WGS sequence"/>
</dbReference>
<dbReference type="RefSeq" id="WP_094959031.1">
    <property type="nucleotide sequence ID" value="NZ_NOIF01000427.1"/>
</dbReference>
<evidence type="ECO:0000313" key="1">
    <source>
        <dbReference type="EMBL" id="OZS41313.1"/>
    </source>
</evidence>